<evidence type="ECO:0000313" key="4">
    <source>
        <dbReference type="Proteomes" id="UP001501004"/>
    </source>
</evidence>
<evidence type="ECO:0000313" key="3">
    <source>
        <dbReference type="EMBL" id="GAA3736247.1"/>
    </source>
</evidence>
<dbReference type="CDD" id="cd13399">
    <property type="entry name" value="Slt35-like"/>
    <property type="match status" value="1"/>
</dbReference>
<feature type="domain" description="Transglycosylase SLT" evidence="2">
    <location>
        <begin position="173"/>
        <end position="215"/>
    </location>
</feature>
<keyword evidence="1" id="KW-0812">Transmembrane</keyword>
<reference evidence="4" key="1">
    <citation type="journal article" date="2019" name="Int. J. Syst. Evol. Microbiol.">
        <title>The Global Catalogue of Microorganisms (GCM) 10K type strain sequencing project: providing services to taxonomists for standard genome sequencing and annotation.</title>
        <authorList>
            <consortium name="The Broad Institute Genomics Platform"/>
            <consortium name="The Broad Institute Genome Sequencing Center for Infectious Disease"/>
            <person name="Wu L."/>
            <person name="Ma J."/>
        </authorList>
    </citation>
    <scope>NUCLEOTIDE SEQUENCE [LARGE SCALE GENOMIC DNA]</scope>
    <source>
        <strain evidence="4">JCM 16949</strain>
    </source>
</reference>
<comment type="caution">
    <text evidence="3">The sequence shown here is derived from an EMBL/GenBank/DDBJ whole genome shotgun (WGS) entry which is preliminary data.</text>
</comment>
<dbReference type="PANTHER" id="PTHR30163">
    <property type="entry name" value="MEMBRANE-BOUND LYTIC MUREIN TRANSGLYCOSYLASE B"/>
    <property type="match status" value="1"/>
</dbReference>
<evidence type="ECO:0000256" key="1">
    <source>
        <dbReference type="SAM" id="Phobius"/>
    </source>
</evidence>
<feature type="transmembrane region" description="Helical" evidence="1">
    <location>
        <begin position="7"/>
        <end position="28"/>
    </location>
</feature>
<organism evidence="3 4">
    <name type="scientific">Leifsonella bigeumensis</name>
    <dbReference type="NCBI Taxonomy" id="433643"/>
    <lineage>
        <taxon>Bacteria</taxon>
        <taxon>Bacillati</taxon>
        <taxon>Actinomycetota</taxon>
        <taxon>Actinomycetes</taxon>
        <taxon>Micrococcales</taxon>
        <taxon>Microbacteriaceae</taxon>
        <taxon>Leifsonella</taxon>
    </lineage>
</organism>
<dbReference type="SUPFAM" id="SSF53955">
    <property type="entry name" value="Lysozyme-like"/>
    <property type="match status" value="1"/>
</dbReference>
<dbReference type="EMBL" id="BAABAE010000003">
    <property type="protein sequence ID" value="GAA3736247.1"/>
    <property type="molecule type" value="Genomic_DNA"/>
</dbReference>
<dbReference type="Pfam" id="PF13406">
    <property type="entry name" value="SLT_2"/>
    <property type="match status" value="1"/>
</dbReference>
<proteinExistence type="predicted"/>
<dbReference type="RefSeq" id="WP_344754417.1">
    <property type="nucleotide sequence ID" value="NZ_BAABAE010000003.1"/>
</dbReference>
<keyword evidence="1" id="KW-0472">Membrane</keyword>
<keyword evidence="4" id="KW-1185">Reference proteome</keyword>
<accession>A0ABP7FCG2</accession>
<dbReference type="PANTHER" id="PTHR30163:SF8">
    <property type="entry name" value="LYTIC MUREIN TRANSGLYCOSYLASE"/>
    <property type="match status" value="1"/>
</dbReference>
<evidence type="ECO:0000259" key="2">
    <source>
        <dbReference type="Pfam" id="PF13406"/>
    </source>
</evidence>
<dbReference type="Gene3D" id="1.10.530.10">
    <property type="match status" value="1"/>
</dbReference>
<keyword evidence="1" id="KW-1133">Transmembrane helix</keyword>
<dbReference type="InterPro" id="IPR043426">
    <property type="entry name" value="MltB-like"/>
</dbReference>
<gene>
    <name evidence="3" type="ORF">GCM10022239_10190</name>
</gene>
<dbReference type="Proteomes" id="UP001501004">
    <property type="component" value="Unassembled WGS sequence"/>
</dbReference>
<name>A0ABP7FCG2_9MICO</name>
<dbReference type="InterPro" id="IPR031304">
    <property type="entry name" value="SLT_2"/>
</dbReference>
<sequence length="257" mass="25887">MSTRSRVLVAIAAVAALAVIVVAVMLVLSPRLMLPGDSGAAPPEPPGPDHALPAAAPPLAEARTRAGVAGLADADWVERVSAASGIPARALAAYAGAAIVKARAMPSCGLGWTTLAAIGLIESDHGRHGGSSVGEDGTVTPPIFGIALDGAATAHIADSDGGAIDGDAEYDRAVGPMQLIPQTWRNWHVDGSGDGVEDPQNIDDAVVATSNYLCRASGDMAGREGWRAGVGAYNSSDAYVQSVADAANRYAKDASGD</sequence>
<protein>
    <recommendedName>
        <fullName evidence="2">Transglycosylase SLT domain-containing protein</fullName>
    </recommendedName>
</protein>
<dbReference type="InterPro" id="IPR023346">
    <property type="entry name" value="Lysozyme-like_dom_sf"/>
</dbReference>